<name>A0A4Z1JL29_9HELO</name>
<keyword evidence="2" id="KW-1185">Reference proteome</keyword>
<dbReference type="AlphaFoldDB" id="A0A4Z1JL29"/>
<organism evidence="1 2">
    <name type="scientific">Botrytis elliptica</name>
    <dbReference type="NCBI Taxonomy" id="278938"/>
    <lineage>
        <taxon>Eukaryota</taxon>
        <taxon>Fungi</taxon>
        <taxon>Dikarya</taxon>
        <taxon>Ascomycota</taxon>
        <taxon>Pezizomycotina</taxon>
        <taxon>Leotiomycetes</taxon>
        <taxon>Helotiales</taxon>
        <taxon>Sclerotiniaceae</taxon>
        <taxon>Botrytis</taxon>
    </lineage>
</organism>
<dbReference type="EMBL" id="PQXM01000480">
    <property type="protein sequence ID" value="TGO72190.1"/>
    <property type="molecule type" value="Genomic_DNA"/>
</dbReference>
<reference evidence="1 2" key="1">
    <citation type="submission" date="2017-12" db="EMBL/GenBank/DDBJ databases">
        <title>Comparative genomics of Botrytis spp.</title>
        <authorList>
            <person name="Valero-Jimenez C.A."/>
            <person name="Tapia P."/>
            <person name="Veloso J."/>
            <person name="Silva-Moreno E."/>
            <person name="Staats M."/>
            <person name="Valdes J.H."/>
            <person name="Van Kan J.A.L."/>
        </authorList>
    </citation>
    <scope>NUCLEOTIDE SEQUENCE [LARGE SCALE GENOMIC DNA]</scope>
    <source>
        <strain evidence="1 2">Be9601</strain>
    </source>
</reference>
<protein>
    <submittedName>
        <fullName evidence="1">Uncharacterized protein</fullName>
    </submittedName>
</protein>
<evidence type="ECO:0000313" key="1">
    <source>
        <dbReference type="EMBL" id="TGO72190.1"/>
    </source>
</evidence>
<comment type="caution">
    <text evidence="1">The sequence shown here is derived from an EMBL/GenBank/DDBJ whole genome shotgun (WGS) entry which is preliminary data.</text>
</comment>
<sequence length="235" mass="26677">MQQNVTSFDNQKGDAVAVTCSGSKESNGGFEESYTSRELGERNIVHRAVGSLEFEVNLESGHQSIYRASPMGINQALYKAYLLKMTRSHFPFLSCRGRLHSDHRLGSRTKVQYIQYSMQSVQAKNTSGRSNKLSDHGQKRPARCWAPQHRAVHARELTKGCDDYATGNAMPPKPFRTLRIRMPRIRGVCTQPSQTIPMNDGYVLAIPYKPKPVARYAEVIKRLRPTRKQEFVMFV</sequence>
<dbReference type="Proteomes" id="UP000297229">
    <property type="component" value="Unassembled WGS sequence"/>
</dbReference>
<accession>A0A4Z1JL29</accession>
<proteinExistence type="predicted"/>
<evidence type="ECO:0000313" key="2">
    <source>
        <dbReference type="Proteomes" id="UP000297229"/>
    </source>
</evidence>
<gene>
    <name evidence="1" type="ORF">BELL_0482g00060</name>
</gene>